<keyword evidence="1" id="KW-0812">Transmembrane</keyword>
<keyword evidence="1" id="KW-1133">Transmembrane helix</keyword>
<evidence type="ECO:0000313" key="2">
    <source>
        <dbReference type="EMBL" id="BBK25688.1"/>
    </source>
</evidence>
<gene>
    <name evidence="2" type="ORF">Dia5BBH33_16230</name>
</gene>
<dbReference type="AlphaFoldDB" id="A0A8D5A2H4"/>
<dbReference type="EMBL" id="AP019697">
    <property type="protein sequence ID" value="BBK25688.1"/>
    <property type="molecule type" value="Genomic_DNA"/>
</dbReference>
<protein>
    <recommendedName>
        <fullName evidence="4">ATP synthase protein I</fullName>
    </recommendedName>
</protein>
<evidence type="ECO:0000313" key="3">
    <source>
        <dbReference type="Proteomes" id="UP000320585"/>
    </source>
</evidence>
<dbReference type="KEGG" id="dho:Dia5BBH33_16230"/>
<keyword evidence="3" id="KW-1185">Reference proteome</keyword>
<dbReference type="RefSeq" id="WP_143332741.1">
    <property type="nucleotide sequence ID" value="NZ_AP019697.1"/>
</dbReference>
<dbReference type="GeneID" id="92716842"/>
<sequence>MDEKPKKKNKPVSDFDALHSIAVATGAGFTLLSSIGVGVWLGLKCDKYFGTKPFGLIVLSIVGAASGLWSVVKQMLGK</sequence>
<name>A0A8D5A2H4_9FIRM</name>
<feature type="transmembrane region" description="Helical" evidence="1">
    <location>
        <begin position="54"/>
        <end position="72"/>
    </location>
</feature>
<evidence type="ECO:0000256" key="1">
    <source>
        <dbReference type="SAM" id="Phobius"/>
    </source>
</evidence>
<feature type="transmembrane region" description="Helical" evidence="1">
    <location>
        <begin position="21"/>
        <end position="42"/>
    </location>
</feature>
<organism evidence="2 3">
    <name type="scientific">Dialister hominis</name>
    <dbReference type="NCBI Taxonomy" id="2582419"/>
    <lineage>
        <taxon>Bacteria</taxon>
        <taxon>Bacillati</taxon>
        <taxon>Bacillota</taxon>
        <taxon>Negativicutes</taxon>
        <taxon>Veillonellales</taxon>
        <taxon>Veillonellaceae</taxon>
        <taxon>Dialister</taxon>
    </lineage>
</organism>
<keyword evidence="1" id="KW-0472">Membrane</keyword>
<dbReference type="Proteomes" id="UP000320585">
    <property type="component" value="Chromosome"/>
</dbReference>
<dbReference type="OrthoDB" id="282803at2"/>
<evidence type="ECO:0008006" key="4">
    <source>
        <dbReference type="Google" id="ProtNLM"/>
    </source>
</evidence>
<proteinExistence type="predicted"/>
<dbReference type="Pfam" id="PF09527">
    <property type="entry name" value="ATPase_gene1"/>
    <property type="match status" value="1"/>
</dbReference>
<accession>A0A8D5A2H4</accession>
<reference evidence="3" key="1">
    <citation type="submission" date="2019-05" db="EMBL/GenBank/DDBJ databases">
        <title>Complete genome sequencing of Dialister sp. strain 5BBH33.</title>
        <authorList>
            <person name="Sakamoto M."/>
            <person name="Murakami T."/>
            <person name="Mori H."/>
        </authorList>
    </citation>
    <scope>NUCLEOTIDE SEQUENCE [LARGE SCALE GENOMIC DNA]</scope>
    <source>
        <strain evidence="3">5BBH33</strain>
    </source>
</reference>
<dbReference type="InterPro" id="IPR032820">
    <property type="entry name" value="ATPase_put"/>
</dbReference>